<evidence type="ECO:0000313" key="5">
    <source>
        <dbReference type="EMBL" id="TGZ84182.1"/>
    </source>
</evidence>
<evidence type="ECO:0000256" key="1">
    <source>
        <dbReference type="ARBA" id="ARBA00004123"/>
    </source>
</evidence>
<evidence type="ECO:0000256" key="3">
    <source>
        <dbReference type="SAM" id="MobiDB-lite"/>
    </source>
</evidence>
<dbReference type="AlphaFoldDB" id="A0A4S2N4J1"/>
<feature type="compositionally biased region" description="Basic and acidic residues" evidence="3">
    <location>
        <begin position="252"/>
        <end position="267"/>
    </location>
</feature>
<organism evidence="5 6">
    <name type="scientific">Ascodesmis nigricans</name>
    <dbReference type="NCBI Taxonomy" id="341454"/>
    <lineage>
        <taxon>Eukaryota</taxon>
        <taxon>Fungi</taxon>
        <taxon>Dikarya</taxon>
        <taxon>Ascomycota</taxon>
        <taxon>Pezizomycotina</taxon>
        <taxon>Pezizomycetes</taxon>
        <taxon>Pezizales</taxon>
        <taxon>Ascodesmidaceae</taxon>
        <taxon>Ascodesmis</taxon>
    </lineage>
</organism>
<gene>
    <name evidence="5" type="ORF">EX30DRAFT_338734</name>
</gene>
<keyword evidence="6" id="KW-1185">Reference proteome</keyword>
<keyword evidence="2" id="KW-0539">Nucleus</keyword>
<evidence type="ECO:0000313" key="6">
    <source>
        <dbReference type="Proteomes" id="UP000298138"/>
    </source>
</evidence>
<accession>A0A4S2N4J1</accession>
<evidence type="ECO:0000256" key="2">
    <source>
        <dbReference type="ARBA" id="ARBA00023242"/>
    </source>
</evidence>
<feature type="region of interest" description="Disordered" evidence="3">
    <location>
        <begin position="234"/>
        <end position="350"/>
    </location>
</feature>
<feature type="compositionally biased region" description="Polar residues" evidence="3">
    <location>
        <begin position="291"/>
        <end position="303"/>
    </location>
</feature>
<feature type="domain" description="RFTS" evidence="4">
    <location>
        <begin position="22"/>
        <end position="127"/>
    </location>
</feature>
<sequence length="554" mass="63824">MYELSGLRELDSSLDENDWPCLELHDATIWSANETLVDLMDVSEHGPFVVKGWIKKNDPGIQKGMVKNPNVFKTPVRIVKVYSYSIETMEDGSHKIWALGRAAWYHIKPAPDYKVFYQQMMKKARLWTFTEEQYMDALDKLAANPKKKIKLTPTFDQLCGKYAALDNKHCRFPFSARKWYKDVFRRFIIVMMLENIMVTNRDWTKTPIYAFYQDYCPDTIQELKQTLNRQKWRKRFDLSSTDEPESEPAPSESRRQTQPEEARVKEESDFEGEGTITVCRRRSTGRRSKKATTSTPKANTASVQKPKYQSRRAKRIKREEEDVLESPQPTLVSASPFPESTLSPYPLPLPSLRSLKRRRWDMDDGDSLTSNSPDRAADPLPTAAKSKSTLRPFGLPSRSPSPLIHYSRSISPFPSATERLQKLKLLFERQEAEELAHEEYWSLVKNSKTVGAFTAYQYPSTEPNENGHWQCAYGGGKCCFAVEHAWNLTGLQTIEGHMNGHYREMRKILGVIGDESIGELPDISHLISKVERLAETLTPQKPIPPEHTLWDFCR</sequence>
<dbReference type="Proteomes" id="UP000298138">
    <property type="component" value="Unassembled WGS sequence"/>
</dbReference>
<dbReference type="OrthoDB" id="5382953at2759"/>
<dbReference type="InParanoid" id="A0A4S2N4J1"/>
<comment type="subcellular location">
    <subcellularLocation>
        <location evidence="1">Nucleus</location>
    </subcellularLocation>
</comment>
<name>A0A4S2N4J1_9PEZI</name>
<evidence type="ECO:0000259" key="4">
    <source>
        <dbReference type="Pfam" id="PF12047"/>
    </source>
</evidence>
<dbReference type="GO" id="GO:0005634">
    <property type="term" value="C:nucleus"/>
    <property type="evidence" value="ECO:0007669"/>
    <property type="project" value="UniProtKB-SubCell"/>
</dbReference>
<dbReference type="EMBL" id="ML220113">
    <property type="protein sequence ID" value="TGZ84182.1"/>
    <property type="molecule type" value="Genomic_DNA"/>
</dbReference>
<proteinExistence type="predicted"/>
<protein>
    <recommendedName>
        <fullName evidence="4">RFTS domain-containing protein</fullName>
    </recommendedName>
</protein>
<feature type="compositionally biased region" description="Basic residues" evidence="3">
    <location>
        <begin position="279"/>
        <end position="290"/>
    </location>
</feature>
<dbReference type="STRING" id="341454.A0A4S2N4J1"/>
<dbReference type="Pfam" id="PF12047">
    <property type="entry name" value="DNMT1-RFD"/>
    <property type="match status" value="1"/>
</dbReference>
<reference evidence="5 6" key="1">
    <citation type="submission" date="2019-04" db="EMBL/GenBank/DDBJ databases">
        <title>Comparative genomics and transcriptomics to analyze fruiting body development in filamentous ascomycetes.</title>
        <authorList>
            <consortium name="DOE Joint Genome Institute"/>
            <person name="Lutkenhaus R."/>
            <person name="Traeger S."/>
            <person name="Breuer J."/>
            <person name="Kuo A."/>
            <person name="Lipzen A."/>
            <person name="Pangilinan J."/>
            <person name="Dilworth D."/>
            <person name="Sandor L."/>
            <person name="Poggeler S."/>
            <person name="Barry K."/>
            <person name="Grigoriev I.V."/>
            <person name="Nowrousian M."/>
        </authorList>
    </citation>
    <scope>NUCLEOTIDE SEQUENCE [LARGE SCALE GENOMIC DNA]</scope>
    <source>
        <strain evidence="5 6">CBS 389.68</strain>
    </source>
</reference>
<feature type="region of interest" description="Disordered" evidence="3">
    <location>
        <begin position="363"/>
        <end position="394"/>
    </location>
</feature>
<dbReference type="InterPro" id="IPR022702">
    <property type="entry name" value="Cytosine_MeTrfase1_RFD"/>
</dbReference>